<feature type="transmembrane region" description="Helical" evidence="6">
    <location>
        <begin position="32"/>
        <end position="52"/>
    </location>
</feature>
<evidence type="ECO:0000256" key="3">
    <source>
        <dbReference type="ARBA" id="ARBA00022692"/>
    </source>
</evidence>
<feature type="transmembrane region" description="Helical" evidence="6">
    <location>
        <begin position="342"/>
        <end position="365"/>
    </location>
</feature>
<dbReference type="Pfam" id="PF13520">
    <property type="entry name" value="AA_permease_2"/>
    <property type="match status" value="1"/>
</dbReference>
<evidence type="ECO:0000256" key="1">
    <source>
        <dbReference type="ARBA" id="ARBA00004651"/>
    </source>
</evidence>
<keyword evidence="2" id="KW-1003">Cell membrane</keyword>
<dbReference type="Gene3D" id="1.20.1740.10">
    <property type="entry name" value="Amino acid/polyamine transporter I"/>
    <property type="match status" value="1"/>
</dbReference>
<evidence type="ECO:0000256" key="2">
    <source>
        <dbReference type="ARBA" id="ARBA00022475"/>
    </source>
</evidence>
<feature type="transmembrane region" description="Helical" evidence="6">
    <location>
        <begin position="221"/>
        <end position="243"/>
    </location>
</feature>
<dbReference type="GO" id="GO:0005886">
    <property type="term" value="C:plasma membrane"/>
    <property type="evidence" value="ECO:0007669"/>
    <property type="project" value="UniProtKB-SubCell"/>
</dbReference>
<gene>
    <name evidence="7" type="ORF">PSTEL_03600</name>
</gene>
<keyword evidence="8" id="KW-1185">Reference proteome</keyword>
<dbReference type="InterPro" id="IPR050367">
    <property type="entry name" value="APC_superfamily"/>
</dbReference>
<protein>
    <recommendedName>
        <fullName evidence="9">Putrescine importer PuuP</fullName>
    </recommendedName>
</protein>
<evidence type="ECO:0000256" key="4">
    <source>
        <dbReference type="ARBA" id="ARBA00022989"/>
    </source>
</evidence>
<feature type="transmembrane region" description="Helical" evidence="6">
    <location>
        <begin position="141"/>
        <end position="162"/>
    </location>
</feature>
<dbReference type="EMBL" id="CP009286">
    <property type="protein sequence ID" value="AIQ62337.1"/>
    <property type="molecule type" value="Genomic_DNA"/>
</dbReference>
<keyword evidence="4 6" id="KW-1133">Transmembrane helix</keyword>
<sequence length="435" mass="46953">MTQGKQIIFGVSLMAPVAIFGTYGVATEISDGMLPTAYLIAFLVMLITAYSYGRMVKVLPTSGSAYGYVQKAVHPYAGFLVGWTLLLDYAFVPMLSVLFLGLALHDMLPAVPSVGWVAVLVAFSTLLNIRGMQTTIKVNRVIVGLQFLLIAVFLGLCAYKILHPALSAPPSSAPLFPNHSGVLHSVIAGTALVCQSFLGFDAVTTITDESVEPQRTIPRTLIIVTVLMGALYFFIAYLGGLAFRGGSFSSTDTAALELMNFLGGAAFENLFMVVSAASIFVLVVSQQAGISRLLFVMGQDRVVPQRLFGHLHKRHMTPVGGIIFIGIFTVVVSSLVDLVTLASFINFGAFIAFAFVNISVIAHYYVRTGQRSVRTTLMYFLIPLAGVVCNLWLLANLKSQALIVGGAWVAAGLAYLAVKTRMFRQMPNWGIFDHV</sequence>
<proteinExistence type="predicted"/>
<feature type="transmembrane region" description="Helical" evidence="6">
    <location>
        <begin position="316"/>
        <end position="336"/>
    </location>
</feature>
<dbReference type="HOGENOM" id="CLU_007946_6_0_9"/>
<organism evidence="7 8">
    <name type="scientific">Paenibacillus stellifer</name>
    <dbReference type="NCBI Taxonomy" id="169760"/>
    <lineage>
        <taxon>Bacteria</taxon>
        <taxon>Bacillati</taxon>
        <taxon>Bacillota</taxon>
        <taxon>Bacilli</taxon>
        <taxon>Bacillales</taxon>
        <taxon>Paenibacillaceae</taxon>
        <taxon>Paenibacillus</taxon>
    </lineage>
</organism>
<keyword evidence="3 6" id="KW-0812">Transmembrane</keyword>
<keyword evidence="5 6" id="KW-0472">Membrane</keyword>
<name>A0A089LN80_9BACL</name>
<feature type="transmembrane region" description="Helical" evidence="6">
    <location>
        <begin position="270"/>
        <end position="295"/>
    </location>
</feature>
<dbReference type="PANTHER" id="PTHR42770">
    <property type="entry name" value="AMINO ACID TRANSPORTER-RELATED"/>
    <property type="match status" value="1"/>
</dbReference>
<dbReference type="KEGG" id="pste:PSTEL_03600"/>
<feature type="transmembrane region" description="Helical" evidence="6">
    <location>
        <begin position="7"/>
        <end position="26"/>
    </location>
</feature>
<feature type="transmembrane region" description="Helical" evidence="6">
    <location>
        <begin position="377"/>
        <end position="395"/>
    </location>
</feature>
<dbReference type="PIRSF" id="PIRSF006060">
    <property type="entry name" value="AA_transporter"/>
    <property type="match status" value="1"/>
</dbReference>
<accession>A0A089LN80</accession>
<reference evidence="7 8" key="1">
    <citation type="submission" date="2014-08" db="EMBL/GenBank/DDBJ databases">
        <title>Comparative genomics of the Paenibacillus odorifer group.</title>
        <authorList>
            <person name="den Bakker H.C."/>
            <person name="Tsai Y.-C."/>
            <person name="Martin N."/>
            <person name="Korlach J."/>
            <person name="Wiedmann M."/>
        </authorList>
    </citation>
    <scope>NUCLEOTIDE SEQUENCE [LARGE SCALE GENOMIC DNA]</scope>
    <source>
        <strain evidence="7 8">DSM 14472</strain>
    </source>
</reference>
<feature type="transmembrane region" description="Helical" evidence="6">
    <location>
        <begin position="73"/>
        <end position="104"/>
    </location>
</feature>
<dbReference type="GO" id="GO:0022857">
    <property type="term" value="F:transmembrane transporter activity"/>
    <property type="evidence" value="ECO:0007669"/>
    <property type="project" value="InterPro"/>
</dbReference>
<feature type="transmembrane region" description="Helical" evidence="6">
    <location>
        <begin position="110"/>
        <end position="129"/>
    </location>
</feature>
<feature type="transmembrane region" description="Helical" evidence="6">
    <location>
        <begin position="401"/>
        <end position="418"/>
    </location>
</feature>
<evidence type="ECO:0000313" key="8">
    <source>
        <dbReference type="Proteomes" id="UP000029507"/>
    </source>
</evidence>
<evidence type="ECO:0008006" key="9">
    <source>
        <dbReference type="Google" id="ProtNLM"/>
    </source>
</evidence>
<dbReference type="STRING" id="169760.PSTEL_03600"/>
<dbReference type="Proteomes" id="UP000029507">
    <property type="component" value="Chromosome"/>
</dbReference>
<evidence type="ECO:0000256" key="5">
    <source>
        <dbReference type="ARBA" id="ARBA00023136"/>
    </source>
</evidence>
<dbReference type="InterPro" id="IPR002293">
    <property type="entry name" value="AA/rel_permease1"/>
</dbReference>
<dbReference type="PANTHER" id="PTHR42770:SF8">
    <property type="entry name" value="PUTRESCINE IMPORTER PUUP"/>
    <property type="match status" value="1"/>
</dbReference>
<evidence type="ECO:0000256" key="6">
    <source>
        <dbReference type="SAM" id="Phobius"/>
    </source>
</evidence>
<comment type="subcellular location">
    <subcellularLocation>
        <location evidence="1">Cell membrane</location>
        <topology evidence="1">Multi-pass membrane protein</topology>
    </subcellularLocation>
</comment>
<evidence type="ECO:0000313" key="7">
    <source>
        <dbReference type="EMBL" id="AIQ62337.1"/>
    </source>
</evidence>
<dbReference type="AlphaFoldDB" id="A0A089LN80"/>
<feature type="transmembrane region" description="Helical" evidence="6">
    <location>
        <begin position="182"/>
        <end position="200"/>
    </location>
</feature>